<comment type="caution">
    <text evidence="7">The sequence shown here is derived from an EMBL/GenBank/DDBJ whole genome shotgun (WGS) entry which is preliminary data.</text>
</comment>
<keyword evidence="4 5" id="KW-0663">Pyridoxal phosphate</keyword>
<dbReference type="PANTHER" id="PTHR43643">
    <property type="entry name" value="HISTIDINOL-PHOSPHATE AMINOTRANSFERASE 2"/>
    <property type="match status" value="1"/>
</dbReference>
<evidence type="ECO:0000259" key="6">
    <source>
        <dbReference type="Pfam" id="PF00155"/>
    </source>
</evidence>
<evidence type="ECO:0000313" key="8">
    <source>
        <dbReference type="Proteomes" id="UP000035034"/>
    </source>
</evidence>
<dbReference type="OrthoDB" id="9809616at2"/>
<dbReference type="RefSeq" id="WP_007317954.1">
    <property type="nucleotide sequence ID" value="NZ_BAEH01000060.1"/>
</dbReference>
<dbReference type="CDD" id="cd00609">
    <property type="entry name" value="AAT_like"/>
    <property type="match status" value="1"/>
</dbReference>
<dbReference type="InterPro" id="IPR004839">
    <property type="entry name" value="Aminotransferase_I/II_large"/>
</dbReference>
<reference evidence="7 8" key="1">
    <citation type="submission" date="2011-12" db="EMBL/GenBank/DDBJ databases">
        <title>Whole genome shotgun sequence of Gordonia effusa NBRC 100432.</title>
        <authorList>
            <person name="Yoshida I."/>
            <person name="Takarada H."/>
            <person name="Hosoyama A."/>
            <person name="Tsuchikane K."/>
            <person name="Katsumata H."/>
            <person name="Yamazaki S."/>
            <person name="Fujita N."/>
        </authorList>
    </citation>
    <scope>NUCLEOTIDE SEQUENCE [LARGE SCALE GENOMIC DNA]</scope>
    <source>
        <strain evidence="7 8">NBRC 100432</strain>
    </source>
</reference>
<comment type="similarity">
    <text evidence="5">Belongs to the class-II pyridoxal-phosphate-dependent aminotransferase family.</text>
</comment>
<dbReference type="InterPro" id="IPR015422">
    <property type="entry name" value="PyrdxlP-dep_Trfase_small"/>
</dbReference>
<dbReference type="AlphaFoldDB" id="H0R0L7"/>
<sequence>MTSGIVEHRTEPVDHLLALNEIPFGPLPSVRLALSEALGRVNRYPEFFPSRLADIISGHIGTTQDQIVVGPGLTGILTHLLREFVSAGDNVVMSVPTFDGYPILTEMAGGICHAVALTGSGEHNLAAMADAVDHRTRLVVVCSPHNPTGTCVDPAELAEFLTYIDPTIPVILDEAYVEFADPAHRTDPLALVAMFPNVLVLRTFSKAYGLAALRIGYGIGSPTMIERIRRRLIPFEMNALAEVAVAACYRAEPELLERITPIIVERDRLSTRLRHLGFDVAASAANFVHVSYRSPSDSIAVLDAFNRARIAVKDCTSGVRITVADCHSSGAVVGALSDTIT</sequence>
<dbReference type="GO" id="GO:0030170">
    <property type="term" value="F:pyridoxal phosphate binding"/>
    <property type="evidence" value="ECO:0007669"/>
    <property type="project" value="InterPro"/>
</dbReference>
<keyword evidence="2 7" id="KW-0032">Aminotransferase</keyword>
<dbReference type="Proteomes" id="UP000035034">
    <property type="component" value="Unassembled WGS sequence"/>
</dbReference>
<dbReference type="STRING" id="1077974.GOEFS_060_00110"/>
<evidence type="ECO:0000256" key="5">
    <source>
        <dbReference type="RuleBase" id="RU003693"/>
    </source>
</evidence>
<dbReference type="PANTHER" id="PTHR43643:SF3">
    <property type="entry name" value="HISTIDINOL-PHOSPHATE AMINOTRANSFERASE"/>
    <property type="match status" value="1"/>
</dbReference>
<name>H0R0L7_9ACTN</name>
<dbReference type="InterPro" id="IPR015421">
    <property type="entry name" value="PyrdxlP-dep_Trfase_major"/>
</dbReference>
<keyword evidence="8" id="KW-1185">Reference proteome</keyword>
<keyword evidence="3 7" id="KW-0808">Transferase</keyword>
<evidence type="ECO:0000256" key="2">
    <source>
        <dbReference type="ARBA" id="ARBA00022576"/>
    </source>
</evidence>
<gene>
    <name evidence="7" type="ORF">GOEFS_060_00110</name>
</gene>
<accession>H0R0L7</accession>
<dbReference type="Pfam" id="PF00155">
    <property type="entry name" value="Aminotran_1_2"/>
    <property type="match status" value="1"/>
</dbReference>
<dbReference type="InterPro" id="IPR001917">
    <property type="entry name" value="Aminotrans_II_pyridoxalP_BS"/>
</dbReference>
<dbReference type="SUPFAM" id="SSF53383">
    <property type="entry name" value="PLP-dependent transferases"/>
    <property type="match status" value="1"/>
</dbReference>
<dbReference type="EMBL" id="BAEH01000060">
    <property type="protein sequence ID" value="GAB18618.1"/>
    <property type="molecule type" value="Genomic_DNA"/>
</dbReference>
<dbReference type="GO" id="GO:0008483">
    <property type="term" value="F:transaminase activity"/>
    <property type="evidence" value="ECO:0007669"/>
    <property type="project" value="UniProtKB-KW"/>
</dbReference>
<evidence type="ECO:0000313" key="7">
    <source>
        <dbReference type="EMBL" id="GAB18618.1"/>
    </source>
</evidence>
<evidence type="ECO:0000256" key="3">
    <source>
        <dbReference type="ARBA" id="ARBA00022679"/>
    </source>
</evidence>
<dbReference type="Gene3D" id="3.90.1150.10">
    <property type="entry name" value="Aspartate Aminotransferase, domain 1"/>
    <property type="match status" value="1"/>
</dbReference>
<evidence type="ECO:0000256" key="1">
    <source>
        <dbReference type="ARBA" id="ARBA00001933"/>
    </source>
</evidence>
<dbReference type="InterPro" id="IPR015424">
    <property type="entry name" value="PyrdxlP-dep_Trfase"/>
</dbReference>
<dbReference type="InterPro" id="IPR050106">
    <property type="entry name" value="HistidinolP_aminotransfase"/>
</dbReference>
<dbReference type="PROSITE" id="PS00599">
    <property type="entry name" value="AA_TRANSFER_CLASS_2"/>
    <property type="match status" value="1"/>
</dbReference>
<comment type="cofactor">
    <cofactor evidence="1 5">
        <name>pyridoxal 5'-phosphate</name>
        <dbReference type="ChEBI" id="CHEBI:597326"/>
    </cofactor>
</comment>
<proteinExistence type="inferred from homology"/>
<organism evidence="7 8">
    <name type="scientific">Gordonia effusa NBRC 100432</name>
    <dbReference type="NCBI Taxonomy" id="1077974"/>
    <lineage>
        <taxon>Bacteria</taxon>
        <taxon>Bacillati</taxon>
        <taxon>Actinomycetota</taxon>
        <taxon>Actinomycetes</taxon>
        <taxon>Mycobacteriales</taxon>
        <taxon>Gordoniaceae</taxon>
        <taxon>Gordonia</taxon>
    </lineage>
</organism>
<evidence type="ECO:0000256" key="4">
    <source>
        <dbReference type="ARBA" id="ARBA00022898"/>
    </source>
</evidence>
<feature type="domain" description="Aminotransferase class I/classII large" evidence="6">
    <location>
        <begin position="17"/>
        <end position="326"/>
    </location>
</feature>
<dbReference type="eggNOG" id="COG0079">
    <property type="taxonomic scope" value="Bacteria"/>
</dbReference>
<protein>
    <submittedName>
        <fullName evidence="7">Putative aminotransferase</fullName>
    </submittedName>
</protein>
<dbReference type="Gene3D" id="3.40.640.10">
    <property type="entry name" value="Type I PLP-dependent aspartate aminotransferase-like (Major domain)"/>
    <property type="match status" value="1"/>
</dbReference>